<feature type="domain" description="Glycosyltransferase 2-like" evidence="4">
    <location>
        <begin position="321"/>
        <end position="495"/>
    </location>
</feature>
<protein>
    <recommendedName>
        <fullName evidence="8">Glycosyl transferase</fullName>
    </recommendedName>
</protein>
<evidence type="ECO:0000313" key="7">
    <source>
        <dbReference type="Proteomes" id="UP000663508"/>
    </source>
</evidence>
<sequence length="989" mass="109525">MNDFVEIQRRVIHDYFDAEFYTRTYTLDPGTDPLHHYLTEGWRHGYEPNTYFVTHDHLNRNQHLGAGRIPPFYHYVSTHRLLGGTPPLVRLARTTDAALAAVMAAIADDFDASYYLSSYDDVREAGLDPLRHYAEHGWKEGRNPSESFWNDYYRSTHGTEVPPTVNPLYHYVIKGRALGLSPNPSARKTGDDVPSDATEAVTLAATMAAIAADFDEIYYLSSYTDVREAGLDPLRHYAEHGWKEGRNPSEIFWAEHYRKQYASTVPTTVNPLYHYVTEGRALGLKPNPFGPALWPAPTAPSAAEWAAASPATDMTSAEVVVVIPVYKGYEETLRAVHAVLANRQSSRFALLVVNDCGPLAELNDALAALAAKGLFVYLENETNLGFVASVNKALAFCTGKDVILLNSDAIPYGDWLDRMLWHAQANPDAATITPLSNNATICSYPLFNYNNRIHLELTLPELDACARDANRHLSSDVPTGVGFCFYMRRSIIDRIGVFDAETFGRGYGEENDFCLRARKAGYRNLLAHDIFVYHSGGASFDNTFTKNMEQIEQRLLGKHPDYTSQILTYVEADPAREARIRLDLFRLARSLGPKTVVFVTHNRIGGIVTHIRDLSDRLTQEGYEVVILKAATERSIRIETLPDSTRAIPTSSVETLQIDRQGHLVTAFLEWLRPALVHIHSFVGLDWASTEQMMTIIQAGGPYAFTLHDYAAVCHRNDLVTPLARYCGLPDAEACRRCIAIDHGSRGVPDPAIRREAYARLLAGAAVVLSPSHDIARRLAPYLPGSRITIRPHEEQLPSVAWPSARTVPVGPDAPLRIASLGGVGPHKGSNVLHDLAVDARLRDLPITYRVVGYSNMPERLAALGVIETGRYRTDEEAIGLLHDLEIDLVLIGSIWPETYCYTLSLAQAAGVPPVAFDLGAQAERLRARDEGALVDPGLALDASALNDLLLGLSLPDLYARRAPYEHVTYSNLLATYYGLGEDRAGMPA</sequence>
<dbReference type="EMBL" id="AP024145">
    <property type="protein sequence ID" value="BCM86241.1"/>
    <property type="molecule type" value="Genomic_DNA"/>
</dbReference>
<dbReference type="InterPro" id="IPR029044">
    <property type="entry name" value="Nucleotide-diphossugar_trans"/>
</dbReference>
<evidence type="ECO:0000256" key="3">
    <source>
        <dbReference type="ARBA" id="ARBA00022679"/>
    </source>
</evidence>
<gene>
    <name evidence="6" type="ORF">mvi_47020</name>
</gene>
<keyword evidence="3" id="KW-0808">Transferase</keyword>
<name>A0A8H9C8T0_9HYPH</name>
<dbReference type="Proteomes" id="UP000663508">
    <property type="component" value="Chromosome"/>
</dbReference>
<dbReference type="Gene3D" id="3.90.550.10">
    <property type="entry name" value="Spore Coat Polysaccharide Biosynthesis Protein SpsA, Chain A"/>
    <property type="match status" value="1"/>
</dbReference>
<accession>A0A8H9C8T0</accession>
<organism evidence="6 7">
    <name type="scientific">Methylobacterium indicum</name>
    <dbReference type="NCBI Taxonomy" id="1775910"/>
    <lineage>
        <taxon>Bacteria</taxon>
        <taxon>Pseudomonadati</taxon>
        <taxon>Pseudomonadota</taxon>
        <taxon>Alphaproteobacteria</taxon>
        <taxon>Hyphomicrobiales</taxon>
        <taxon>Methylobacteriaceae</taxon>
        <taxon>Methylobacterium</taxon>
    </lineage>
</organism>
<dbReference type="PANTHER" id="PTHR43179">
    <property type="entry name" value="RHAMNOSYLTRANSFERASE WBBL"/>
    <property type="match status" value="1"/>
</dbReference>
<evidence type="ECO:0008006" key="8">
    <source>
        <dbReference type="Google" id="ProtNLM"/>
    </source>
</evidence>
<dbReference type="SUPFAM" id="SSF53756">
    <property type="entry name" value="UDP-Glycosyltransferase/glycogen phosphorylase"/>
    <property type="match status" value="1"/>
</dbReference>
<proteinExistence type="inferred from homology"/>
<dbReference type="PANTHER" id="PTHR43179:SF12">
    <property type="entry name" value="GALACTOFURANOSYLTRANSFERASE GLFT2"/>
    <property type="match status" value="1"/>
</dbReference>
<keyword evidence="2" id="KW-0328">Glycosyltransferase</keyword>
<dbReference type="KEGG" id="mind:mvi_47020"/>
<dbReference type="Gene3D" id="3.40.50.2000">
    <property type="entry name" value="Glycogen Phosphorylase B"/>
    <property type="match status" value="2"/>
</dbReference>
<dbReference type="SUPFAM" id="SSF53448">
    <property type="entry name" value="Nucleotide-diphospho-sugar transferases"/>
    <property type="match status" value="1"/>
</dbReference>
<dbReference type="Pfam" id="PF00535">
    <property type="entry name" value="Glycos_transf_2"/>
    <property type="match status" value="1"/>
</dbReference>
<dbReference type="AlphaFoldDB" id="A0A8H9C8T0"/>
<evidence type="ECO:0000259" key="5">
    <source>
        <dbReference type="Pfam" id="PF13439"/>
    </source>
</evidence>
<dbReference type="InterPro" id="IPR028098">
    <property type="entry name" value="Glyco_trans_4-like_N"/>
</dbReference>
<evidence type="ECO:0000259" key="4">
    <source>
        <dbReference type="Pfam" id="PF00535"/>
    </source>
</evidence>
<reference evidence="6" key="1">
    <citation type="submission" date="2020-11" db="EMBL/GenBank/DDBJ databases">
        <title>Complete genome sequence of a novel pathogenic Methylobacterium strain isolated from rice in Vietnam.</title>
        <authorList>
            <person name="Lai K."/>
            <person name="Okazaki S."/>
            <person name="Higashi K."/>
            <person name="Mori H."/>
            <person name="Toyoda A."/>
            <person name="Kurokawa K."/>
        </authorList>
    </citation>
    <scope>NUCLEOTIDE SEQUENCE</scope>
    <source>
        <strain evidence="6">VL1</strain>
    </source>
</reference>
<feature type="domain" description="Glycosyltransferase subfamily 4-like N-terminal" evidence="5">
    <location>
        <begin position="604"/>
        <end position="790"/>
    </location>
</feature>
<dbReference type="InterPro" id="IPR001173">
    <property type="entry name" value="Glyco_trans_2-like"/>
</dbReference>
<evidence type="ECO:0000313" key="6">
    <source>
        <dbReference type="EMBL" id="BCM86241.1"/>
    </source>
</evidence>
<evidence type="ECO:0000256" key="1">
    <source>
        <dbReference type="ARBA" id="ARBA00006739"/>
    </source>
</evidence>
<evidence type="ECO:0000256" key="2">
    <source>
        <dbReference type="ARBA" id="ARBA00022676"/>
    </source>
</evidence>
<dbReference type="GO" id="GO:0016757">
    <property type="term" value="F:glycosyltransferase activity"/>
    <property type="evidence" value="ECO:0007669"/>
    <property type="project" value="UniProtKB-KW"/>
</dbReference>
<comment type="similarity">
    <text evidence="1">Belongs to the glycosyltransferase 2 family.</text>
</comment>
<dbReference type="Pfam" id="PF13439">
    <property type="entry name" value="Glyco_transf_4"/>
    <property type="match status" value="1"/>
</dbReference>